<protein>
    <recommendedName>
        <fullName evidence="5">Bis(5'-nucleosyl)-tetraphosphatase, symmetrical</fullName>
        <ecNumber evidence="5">3.6.1.41</ecNumber>
    </recommendedName>
    <alternativeName>
        <fullName evidence="5">Ap4A hydrolase</fullName>
    </alternativeName>
    <alternativeName>
        <fullName evidence="5">Diadenosine 5',5'''-P1,P4-tetraphosphate pyrophosphohydrolase</fullName>
    </alternativeName>
    <alternativeName>
        <fullName evidence="5">Diadenosine tetraphosphatase</fullName>
    </alternativeName>
</protein>
<evidence type="ECO:0000256" key="3">
    <source>
        <dbReference type="ARBA" id="ARBA00022801"/>
    </source>
</evidence>
<proteinExistence type="inferred from homology"/>
<dbReference type="EMBL" id="QQAX01000005">
    <property type="protein sequence ID" value="RDI46504.1"/>
    <property type="molecule type" value="Genomic_DNA"/>
</dbReference>
<dbReference type="InterPro" id="IPR004843">
    <property type="entry name" value="Calcineurin-like_PHP"/>
</dbReference>
<evidence type="ECO:0000259" key="6">
    <source>
        <dbReference type="Pfam" id="PF00149"/>
    </source>
</evidence>
<sequence length="270" mass="30674">MTTYVIGDVQGCFDALERLLTAIHFDSSRDILWFTGDLVNRGPQSLEVLRFIKTLGEARQKTVLGNHDLHLLAVAYGVRELHHDDTLQAVLAAPDRNELMDWLRHRPLLYEDKNTGFVLTHAGLAPAWSLKQARLLAQEVEAVLRGNTPAYYLKQMYGNQPDLWEDRLTGIERLRCITNYLTRMRLCHPDGRLELSYKGRIDTMPPGLIPWFDVPDRANSNVKILFGHWAALGGKADVSNIYPLDTGCVWGNCLTAMRLEDEKRFTVKCG</sequence>
<comment type="catalytic activity">
    <reaction evidence="4 5">
        <text>P(1),P(4)-bis(5'-adenosyl) tetraphosphate + H2O = 2 ADP + 2 H(+)</text>
        <dbReference type="Rhea" id="RHEA:24252"/>
        <dbReference type="ChEBI" id="CHEBI:15377"/>
        <dbReference type="ChEBI" id="CHEBI:15378"/>
        <dbReference type="ChEBI" id="CHEBI:58141"/>
        <dbReference type="ChEBI" id="CHEBI:456216"/>
        <dbReference type="EC" id="3.6.1.41"/>
    </reaction>
</comment>
<dbReference type="EC" id="3.6.1.41" evidence="5"/>
<accession>A0A370GVA6</accession>
<dbReference type="InterPro" id="IPR004617">
    <property type="entry name" value="ApaH"/>
</dbReference>
<dbReference type="InterPro" id="IPR029052">
    <property type="entry name" value="Metallo-depent_PP-like"/>
</dbReference>
<reference evidence="7 8" key="1">
    <citation type="submission" date="2018-07" db="EMBL/GenBank/DDBJ databases">
        <title>Genomic Encyclopedia of Type Strains, Phase IV (KMG-IV): sequencing the most valuable type-strain genomes for metagenomic binning, comparative biology and taxonomic classification.</title>
        <authorList>
            <person name="Goeker M."/>
        </authorList>
    </citation>
    <scope>NUCLEOTIDE SEQUENCE [LARGE SCALE GENOMIC DNA]</scope>
    <source>
        <strain evidence="7 8">DSM 16500</strain>
    </source>
</reference>
<organism evidence="7 8">
    <name type="scientific">Aquicella lusitana</name>
    <dbReference type="NCBI Taxonomy" id="254246"/>
    <lineage>
        <taxon>Bacteria</taxon>
        <taxon>Pseudomonadati</taxon>
        <taxon>Pseudomonadota</taxon>
        <taxon>Gammaproteobacteria</taxon>
        <taxon>Legionellales</taxon>
        <taxon>Coxiellaceae</taxon>
        <taxon>Aquicella</taxon>
    </lineage>
</organism>
<dbReference type="PANTHER" id="PTHR40942">
    <property type="match status" value="1"/>
</dbReference>
<dbReference type="Proteomes" id="UP000254720">
    <property type="component" value="Unassembled WGS sequence"/>
</dbReference>
<comment type="similarity">
    <text evidence="2 5">Belongs to the Ap4A hydrolase family.</text>
</comment>
<evidence type="ECO:0000256" key="1">
    <source>
        <dbReference type="ARBA" id="ARBA00003413"/>
    </source>
</evidence>
<dbReference type="SUPFAM" id="SSF56300">
    <property type="entry name" value="Metallo-dependent phosphatases"/>
    <property type="match status" value="1"/>
</dbReference>
<name>A0A370GVA6_9COXI</name>
<dbReference type="HAMAP" id="MF_00199">
    <property type="entry name" value="ApaH"/>
    <property type="match status" value="1"/>
</dbReference>
<keyword evidence="3 5" id="KW-0378">Hydrolase</keyword>
<dbReference type="NCBIfam" id="NF001204">
    <property type="entry name" value="PRK00166.1"/>
    <property type="match status" value="1"/>
</dbReference>
<dbReference type="CDD" id="cd07422">
    <property type="entry name" value="MPP_ApaH"/>
    <property type="match status" value="1"/>
</dbReference>
<dbReference type="NCBIfam" id="TIGR00668">
    <property type="entry name" value="apaH"/>
    <property type="match status" value="1"/>
</dbReference>
<evidence type="ECO:0000313" key="8">
    <source>
        <dbReference type="Proteomes" id="UP000254720"/>
    </source>
</evidence>
<evidence type="ECO:0000256" key="5">
    <source>
        <dbReference type="HAMAP-Rule" id="MF_00199"/>
    </source>
</evidence>
<dbReference type="Pfam" id="PF00149">
    <property type="entry name" value="Metallophos"/>
    <property type="match status" value="1"/>
</dbReference>
<evidence type="ECO:0000313" key="7">
    <source>
        <dbReference type="EMBL" id="RDI46504.1"/>
    </source>
</evidence>
<dbReference type="GO" id="GO:0008803">
    <property type="term" value="F:bis(5'-nucleosyl)-tetraphosphatase (symmetrical) activity"/>
    <property type="evidence" value="ECO:0007669"/>
    <property type="project" value="UniProtKB-UniRule"/>
</dbReference>
<dbReference type="AlphaFoldDB" id="A0A370GVA6"/>
<dbReference type="Gene3D" id="3.60.21.10">
    <property type="match status" value="1"/>
</dbReference>
<evidence type="ECO:0000256" key="2">
    <source>
        <dbReference type="ARBA" id="ARBA00005419"/>
    </source>
</evidence>
<comment type="function">
    <text evidence="1 5">Hydrolyzes diadenosine 5',5'''-P1,P4-tetraphosphate to yield ADP.</text>
</comment>
<feature type="domain" description="Calcineurin-like phosphoesterase" evidence="6">
    <location>
        <begin position="1"/>
        <end position="130"/>
    </location>
</feature>
<keyword evidence="8" id="KW-1185">Reference proteome</keyword>
<dbReference type="RefSeq" id="WP_114833801.1">
    <property type="nucleotide sequence ID" value="NZ_LR699114.1"/>
</dbReference>
<evidence type="ECO:0000256" key="4">
    <source>
        <dbReference type="ARBA" id="ARBA00049417"/>
    </source>
</evidence>
<dbReference type="OrthoDB" id="9807890at2"/>
<dbReference type="PIRSF" id="PIRSF000903">
    <property type="entry name" value="B5n-ttraPtase_sm"/>
    <property type="match status" value="1"/>
</dbReference>
<dbReference type="PANTHER" id="PTHR40942:SF4">
    <property type="entry name" value="CYTOCHROME C5"/>
    <property type="match status" value="1"/>
</dbReference>
<gene>
    <name evidence="5" type="primary">apaH</name>
    <name evidence="7" type="ORF">C8D86_10528</name>
</gene>
<comment type="caution">
    <text evidence="7">The sequence shown here is derived from an EMBL/GenBank/DDBJ whole genome shotgun (WGS) entry which is preliminary data.</text>
</comment>